<organism evidence="8 9">
    <name type="scientific">Spirosoma validum</name>
    <dbReference type="NCBI Taxonomy" id="2771355"/>
    <lineage>
        <taxon>Bacteria</taxon>
        <taxon>Pseudomonadati</taxon>
        <taxon>Bacteroidota</taxon>
        <taxon>Cytophagia</taxon>
        <taxon>Cytophagales</taxon>
        <taxon>Cytophagaceae</taxon>
        <taxon>Spirosoma</taxon>
    </lineage>
</organism>
<feature type="domain" description="Histidine kinase" evidence="6">
    <location>
        <begin position="171"/>
        <end position="398"/>
    </location>
</feature>
<dbReference type="Pfam" id="PF08447">
    <property type="entry name" value="PAS_3"/>
    <property type="match status" value="1"/>
</dbReference>
<dbReference type="InterPro" id="IPR004358">
    <property type="entry name" value="Sig_transdc_His_kin-like_C"/>
</dbReference>
<keyword evidence="4" id="KW-0808">Transferase</keyword>
<evidence type="ECO:0000256" key="5">
    <source>
        <dbReference type="ARBA" id="ARBA00022777"/>
    </source>
</evidence>
<dbReference type="Pfam" id="PF02518">
    <property type="entry name" value="HATPase_c"/>
    <property type="match status" value="1"/>
</dbReference>
<dbReference type="EC" id="2.7.13.3" evidence="2"/>
<evidence type="ECO:0000256" key="3">
    <source>
        <dbReference type="ARBA" id="ARBA00022553"/>
    </source>
</evidence>
<sequence>MWSLDIEKGTYWYSARFMNWLGLSEETKNLDEAYNPLPDAYRPMVVNAIAATIQPGSSGLYENEHPIINRLTGQERIIHVQGQVVYDESGKPVTLNGTAQDVTQHRQLQLALEQLVYQRTEELAVANATLAATNVELLDSNTEYASVNEDLEEANDLLKRSNENLQQFAYIASHDLQEPLRKIQQFGDLLRTRFAPSSSEELVYLERMQSAASRMSTLIRDLLNFSRISTQRDTSTAVSLTTVLQTVLADLELTIQDSGAQIKVDTLPTIYGDSIQLGQLFQNLLSNALKFHKPGIAPHIDVTTRLIETTELPSTIKPTRLANRYHRIDVVDNGVGFDEKYLDRIFQVFQRLHGKSEFAGTGIGLAICKKVATNHGGDITAISQLNQGSTFSVYLPAE</sequence>
<dbReference type="PROSITE" id="PS50109">
    <property type="entry name" value="HIS_KIN"/>
    <property type="match status" value="1"/>
</dbReference>
<dbReference type="InterPro" id="IPR003594">
    <property type="entry name" value="HATPase_dom"/>
</dbReference>
<keyword evidence="9" id="KW-1185">Reference proteome</keyword>
<evidence type="ECO:0000259" key="7">
    <source>
        <dbReference type="PROSITE" id="PS50113"/>
    </source>
</evidence>
<dbReference type="GO" id="GO:0000155">
    <property type="term" value="F:phosphorelay sensor kinase activity"/>
    <property type="evidence" value="ECO:0007669"/>
    <property type="project" value="InterPro"/>
</dbReference>
<dbReference type="Gene3D" id="3.30.565.10">
    <property type="entry name" value="Histidine kinase-like ATPase, C-terminal domain"/>
    <property type="match status" value="1"/>
</dbReference>
<dbReference type="SUPFAM" id="SSF55874">
    <property type="entry name" value="ATPase domain of HSP90 chaperone/DNA topoisomerase II/histidine kinase"/>
    <property type="match status" value="1"/>
</dbReference>
<dbReference type="InterPro" id="IPR036097">
    <property type="entry name" value="HisK_dim/P_sf"/>
</dbReference>
<dbReference type="InterPro" id="IPR035965">
    <property type="entry name" value="PAS-like_dom_sf"/>
</dbReference>
<protein>
    <recommendedName>
        <fullName evidence="2">histidine kinase</fullName>
        <ecNumber evidence="2">2.7.13.3</ecNumber>
    </recommendedName>
</protein>
<gene>
    <name evidence="8" type="ORF">IC230_23475</name>
</gene>
<accession>A0A927B5X8</accession>
<evidence type="ECO:0000256" key="2">
    <source>
        <dbReference type="ARBA" id="ARBA00012438"/>
    </source>
</evidence>
<keyword evidence="5" id="KW-0418">Kinase</keyword>
<comment type="catalytic activity">
    <reaction evidence="1">
        <text>ATP + protein L-histidine = ADP + protein N-phospho-L-histidine.</text>
        <dbReference type="EC" id="2.7.13.3"/>
    </reaction>
</comment>
<evidence type="ECO:0000313" key="9">
    <source>
        <dbReference type="Proteomes" id="UP000653797"/>
    </source>
</evidence>
<comment type="caution">
    <text evidence="8">The sequence shown here is derived from an EMBL/GenBank/DDBJ whole genome shotgun (WGS) entry which is preliminary data.</text>
</comment>
<dbReference type="EMBL" id="JACXAA010000010">
    <property type="protein sequence ID" value="MBD2755883.1"/>
    <property type="molecule type" value="Genomic_DNA"/>
</dbReference>
<dbReference type="FunFam" id="3.30.565.10:FF:000006">
    <property type="entry name" value="Sensor histidine kinase WalK"/>
    <property type="match status" value="1"/>
</dbReference>
<feature type="domain" description="PAC" evidence="7">
    <location>
        <begin position="61"/>
        <end position="114"/>
    </location>
</feature>
<name>A0A927B5X8_9BACT</name>
<keyword evidence="3" id="KW-0597">Phosphoprotein</keyword>
<dbReference type="InterPro" id="IPR036890">
    <property type="entry name" value="HATPase_C_sf"/>
</dbReference>
<evidence type="ECO:0000313" key="8">
    <source>
        <dbReference type="EMBL" id="MBD2755883.1"/>
    </source>
</evidence>
<dbReference type="Gene3D" id="3.30.450.20">
    <property type="entry name" value="PAS domain"/>
    <property type="match status" value="1"/>
</dbReference>
<dbReference type="InterPro" id="IPR005467">
    <property type="entry name" value="His_kinase_dom"/>
</dbReference>
<dbReference type="CDD" id="cd00082">
    <property type="entry name" value="HisKA"/>
    <property type="match status" value="1"/>
</dbReference>
<dbReference type="Proteomes" id="UP000653797">
    <property type="component" value="Unassembled WGS sequence"/>
</dbReference>
<evidence type="ECO:0000256" key="1">
    <source>
        <dbReference type="ARBA" id="ARBA00000085"/>
    </source>
</evidence>
<dbReference type="InterPro" id="IPR003661">
    <property type="entry name" value="HisK_dim/P_dom"/>
</dbReference>
<dbReference type="SMART" id="SM00387">
    <property type="entry name" value="HATPase_c"/>
    <property type="match status" value="1"/>
</dbReference>
<dbReference type="PANTHER" id="PTHR43304:SF1">
    <property type="entry name" value="PAC DOMAIN-CONTAINING PROTEIN"/>
    <property type="match status" value="1"/>
</dbReference>
<dbReference type="SUPFAM" id="SSF47384">
    <property type="entry name" value="Homodimeric domain of signal transducing histidine kinase"/>
    <property type="match status" value="1"/>
</dbReference>
<dbReference type="InterPro" id="IPR013655">
    <property type="entry name" value="PAS_fold_3"/>
</dbReference>
<evidence type="ECO:0000256" key="4">
    <source>
        <dbReference type="ARBA" id="ARBA00022679"/>
    </source>
</evidence>
<evidence type="ECO:0000259" key="6">
    <source>
        <dbReference type="PROSITE" id="PS50109"/>
    </source>
</evidence>
<dbReference type="PROSITE" id="PS50113">
    <property type="entry name" value="PAC"/>
    <property type="match status" value="1"/>
</dbReference>
<dbReference type="AlphaFoldDB" id="A0A927B5X8"/>
<dbReference type="Gene3D" id="1.10.287.130">
    <property type="match status" value="1"/>
</dbReference>
<dbReference type="SUPFAM" id="SSF55785">
    <property type="entry name" value="PYP-like sensor domain (PAS domain)"/>
    <property type="match status" value="1"/>
</dbReference>
<dbReference type="InterPro" id="IPR000700">
    <property type="entry name" value="PAS-assoc_C"/>
</dbReference>
<dbReference type="PRINTS" id="PR00344">
    <property type="entry name" value="BCTRLSENSOR"/>
</dbReference>
<dbReference type="InterPro" id="IPR052162">
    <property type="entry name" value="Sensor_kinase/Photoreceptor"/>
</dbReference>
<dbReference type="Pfam" id="PF00512">
    <property type="entry name" value="HisKA"/>
    <property type="match status" value="1"/>
</dbReference>
<dbReference type="SMART" id="SM00388">
    <property type="entry name" value="HisKA"/>
    <property type="match status" value="1"/>
</dbReference>
<proteinExistence type="predicted"/>
<reference evidence="8" key="1">
    <citation type="submission" date="2020-09" db="EMBL/GenBank/DDBJ databases">
        <authorList>
            <person name="Kim M.K."/>
        </authorList>
    </citation>
    <scope>NUCLEOTIDE SEQUENCE</scope>
    <source>
        <strain evidence="8">BT704</strain>
    </source>
</reference>
<dbReference type="PANTHER" id="PTHR43304">
    <property type="entry name" value="PHYTOCHROME-LIKE PROTEIN CPH1"/>
    <property type="match status" value="1"/>
</dbReference>